<dbReference type="InterPro" id="IPR017582">
    <property type="entry name" value="SelU"/>
</dbReference>
<dbReference type="PANTHER" id="PTHR30401">
    <property type="entry name" value="TRNA 2-SELENOURIDINE SYNTHASE"/>
    <property type="match status" value="1"/>
</dbReference>
<dbReference type="NCBIfam" id="TIGR03167">
    <property type="entry name" value="tRNA_sel_U_synt"/>
    <property type="match status" value="1"/>
</dbReference>
<dbReference type="InterPro" id="IPR058840">
    <property type="entry name" value="AAA_SelU"/>
</dbReference>
<dbReference type="NCBIfam" id="NF008750">
    <property type="entry name" value="PRK11784.1-2"/>
    <property type="match status" value="1"/>
</dbReference>
<dbReference type="Pfam" id="PF00581">
    <property type="entry name" value="Rhodanese"/>
    <property type="match status" value="1"/>
</dbReference>
<sequence>MAEQLITLEEFWGLREKHPLLDARSESEFAQSHIPSSHNIPILNDAERKIVGTLYKEKGAEAATMKGFELVGPRFHEIQKEAAQLFPEKKIILYCWRGGMRSQILSWLLGMVGFQVFRLKGGYKTYRTYTFEEVRKDRRLIVLGGKTGTAKTLLLQKLAEKGEQVLDLEGLANHRGSAFGAIGQPPQPTVEQFENQMAEELRYLDPQQALWIENESRKIGRIILPDGLFAQMLQSPLIDLRKPMEERIAHIADDYAALPKEELIAAVLRLKKKLGGLRTQEAIADIQSGNHPAWISNLLVYYDKAYEFDLERHEAGKIRTVDLGGLTIEEQLELLVKIKNQTNAKSPYPAHRVE</sequence>
<evidence type="ECO:0000256" key="1">
    <source>
        <dbReference type="ARBA" id="ARBA00023266"/>
    </source>
</evidence>
<dbReference type="Proteomes" id="UP000664317">
    <property type="component" value="Unassembled WGS sequence"/>
</dbReference>
<protein>
    <submittedName>
        <fullName evidence="3">tRNA 2-selenouridine(34) synthase MnmH</fullName>
    </submittedName>
</protein>
<keyword evidence="1" id="KW-0711">Selenium</keyword>
<dbReference type="RefSeq" id="WP_206580063.1">
    <property type="nucleotide sequence ID" value="NZ_JAFKCT010000011.1"/>
</dbReference>
<name>A0ABS3C8B9_9BACT</name>
<dbReference type="InterPro" id="IPR001763">
    <property type="entry name" value="Rhodanese-like_dom"/>
</dbReference>
<feature type="domain" description="Rhodanese" evidence="2">
    <location>
        <begin position="14"/>
        <end position="135"/>
    </location>
</feature>
<dbReference type="PROSITE" id="PS50206">
    <property type="entry name" value="RHODANESE_3"/>
    <property type="match status" value="1"/>
</dbReference>
<comment type="caution">
    <text evidence="3">The sequence shown here is derived from an EMBL/GenBank/DDBJ whole genome shotgun (WGS) entry which is preliminary data.</text>
</comment>
<dbReference type="SMART" id="SM00450">
    <property type="entry name" value="RHOD"/>
    <property type="match status" value="1"/>
</dbReference>
<gene>
    <name evidence="3" type="primary">mnmH</name>
    <name evidence="3" type="ORF">J0A68_20205</name>
</gene>
<evidence type="ECO:0000313" key="3">
    <source>
        <dbReference type="EMBL" id="MBN7813288.1"/>
    </source>
</evidence>
<proteinExistence type="predicted"/>
<dbReference type="PANTHER" id="PTHR30401:SF0">
    <property type="entry name" value="TRNA 2-SELENOURIDINE SYNTHASE"/>
    <property type="match status" value="1"/>
</dbReference>
<accession>A0ABS3C8B9</accession>
<dbReference type="SUPFAM" id="SSF52821">
    <property type="entry name" value="Rhodanese/Cell cycle control phosphatase"/>
    <property type="match status" value="1"/>
</dbReference>
<dbReference type="Pfam" id="PF26341">
    <property type="entry name" value="AAA_SelU"/>
    <property type="match status" value="1"/>
</dbReference>
<reference evidence="3 4" key="1">
    <citation type="submission" date="2021-03" db="EMBL/GenBank/DDBJ databases">
        <title>novel species isolated from a fishpond in China.</title>
        <authorList>
            <person name="Lu H."/>
            <person name="Cai Z."/>
        </authorList>
    </citation>
    <scope>NUCLEOTIDE SEQUENCE [LARGE SCALE GENOMIC DNA]</scope>
    <source>
        <strain evidence="3 4">H41</strain>
    </source>
</reference>
<dbReference type="NCBIfam" id="NF008752">
    <property type="entry name" value="PRK11784.1-4"/>
    <property type="match status" value="1"/>
</dbReference>
<dbReference type="Gene3D" id="3.40.250.10">
    <property type="entry name" value="Rhodanese-like domain"/>
    <property type="match status" value="1"/>
</dbReference>
<dbReference type="InterPro" id="IPR036873">
    <property type="entry name" value="Rhodanese-like_dom_sf"/>
</dbReference>
<dbReference type="EMBL" id="JAFKCT010000011">
    <property type="protein sequence ID" value="MBN7813288.1"/>
    <property type="molecule type" value="Genomic_DNA"/>
</dbReference>
<evidence type="ECO:0000259" key="2">
    <source>
        <dbReference type="PROSITE" id="PS50206"/>
    </source>
</evidence>
<evidence type="ECO:0000313" key="4">
    <source>
        <dbReference type="Proteomes" id="UP000664317"/>
    </source>
</evidence>
<keyword evidence="4" id="KW-1185">Reference proteome</keyword>
<organism evidence="3 4">
    <name type="scientific">Algoriphagus oliviformis</name>
    <dbReference type="NCBI Taxonomy" id="2811231"/>
    <lineage>
        <taxon>Bacteria</taxon>
        <taxon>Pseudomonadati</taxon>
        <taxon>Bacteroidota</taxon>
        <taxon>Cytophagia</taxon>
        <taxon>Cytophagales</taxon>
        <taxon>Cyclobacteriaceae</taxon>
        <taxon>Algoriphagus</taxon>
    </lineage>
</organism>